<reference evidence="9 10" key="1">
    <citation type="journal article" date="2021" name="BMC Genomics">
        <title>Datura genome reveals duplications of psychoactive alkaloid biosynthetic genes and high mutation rate following tissue culture.</title>
        <authorList>
            <person name="Rajewski A."/>
            <person name="Carter-House D."/>
            <person name="Stajich J."/>
            <person name="Litt A."/>
        </authorList>
    </citation>
    <scope>NUCLEOTIDE SEQUENCE [LARGE SCALE GENOMIC DNA]</scope>
    <source>
        <strain evidence="9">AR-01</strain>
    </source>
</reference>
<dbReference type="SUPFAM" id="SSF49764">
    <property type="entry name" value="HSP20-like chaperones"/>
    <property type="match status" value="1"/>
</dbReference>
<protein>
    <recommendedName>
        <fullName evidence="8">SHSP domain-containing protein</fullName>
    </recommendedName>
</protein>
<evidence type="ECO:0000256" key="3">
    <source>
        <dbReference type="ARBA" id="ARBA00022821"/>
    </source>
</evidence>
<comment type="caution">
    <text evidence="9">The sequence shown here is derived from an EMBL/GenBank/DDBJ whole genome shotgun (WGS) entry which is preliminary data.</text>
</comment>
<feature type="compositionally biased region" description="Basic and acidic residues" evidence="6">
    <location>
        <begin position="233"/>
        <end position="248"/>
    </location>
</feature>
<gene>
    <name evidence="9" type="ORF">HAX54_008513</name>
</gene>
<dbReference type="PANTHER" id="PTHR43670">
    <property type="entry name" value="HEAT SHOCK PROTEIN 26"/>
    <property type="match status" value="1"/>
</dbReference>
<dbReference type="CDD" id="cd06464">
    <property type="entry name" value="ACD_sHsps-like"/>
    <property type="match status" value="1"/>
</dbReference>
<organism evidence="9 10">
    <name type="scientific">Datura stramonium</name>
    <name type="common">Jimsonweed</name>
    <name type="synonym">Common thornapple</name>
    <dbReference type="NCBI Taxonomy" id="4076"/>
    <lineage>
        <taxon>Eukaryota</taxon>
        <taxon>Viridiplantae</taxon>
        <taxon>Streptophyta</taxon>
        <taxon>Embryophyta</taxon>
        <taxon>Tracheophyta</taxon>
        <taxon>Spermatophyta</taxon>
        <taxon>Magnoliopsida</taxon>
        <taxon>eudicotyledons</taxon>
        <taxon>Gunneridae</taxon>
        <taxon>Pentapetalae</taxon>
        <taxon>asterids</taxon>
        <taxon>lamiids</taxon>
        <taxon>Solanales</taxon>
        <taxon>Solanaceae</taxon>
        <taxon>Solanoideae</taxon>
        <taxon>Datureae</taxon>
        <taxon>Datura</taxon>
    </lineage>
</organism>
<dbReference type="PROSITE" id="PS01031">
    <property type="entry name" value="SHSP"/>
    <property type="match status" value="1"/>
</dbReference>
<keyword evidence="2" id="KW-1003">Cell membrane</keyword>
<proteinExistence type="inferred from homology"/>
<dbReference type="Pfam" id="PF00011">
    <property type="entry name" value="HSP20"/>
    <property type="match status" value="1"/>
</dbReference>
<evidence type="ECO:0000256" key="6">
    <source>
        <dbReference type="SAM" id="MobiDB-lite"/>
    </source>
</evidence>
<dbReference type="Proteomes" id="UP000823775">
    <property type="component" value="Unassembled WGS sequence"/>
</dbReference>
<dbReference type="InterPro" id="IPR002068">
    <property type="entry name" value="A-crystallin/Hsp20_dom"/>
</dbReference>
<dbReference type="InterPro" id="IPR008978">
    <property type="entry name" value="HSP20-like_chaperone"/>
</dbReference>
<keyword evidence="7" id="KW-1133">Transmembrane helix</keyword>
<evidence type="ECO:0000256" key="5">
    <source>
        <dbReference type="RuleBase" id="RU003616"/>
    </source>
</evidence>
<accession>A0ABS8TDB6</accession>
<keyword evidence="3" id="KW-0611">Plant defense</keyword>
<feature type="transmembrane region" description="Helical" evidence="7">
    <location>
        <begin position="255"/>
        <end position="275"/>
    </location>
</feature>
<feature type="region of interest" description="Disordered" evidence="6">
    <location>
        <begin position="214"/>
        <end position="248"/>
    </location>
</feature>
<keyword evidence="10" id="KW-1185">Reference proteome</keyword>
<evidence type="ECO:0000256" key="7">
    <source>
        <dbReference type="SAM" id="Phobius"/>
    </source>
</evidence>
<dbReference type="EMBL" id="JACEIK010001445">
    <property type="protein sequence ID" value="MCD7469462.1"/>
    <property type="molecule type" value="Genomic_DNA"/>
</dbReference>
<evidence type="ECO:0000313" key="10">
    <source>
        <dbReference type="Proteomes" id="UP000823775"/>
    </source>
</evidence>
<feature type="domain" description="SHSP" evidence="8">
    <location>
        <begin position="24"/>
        <end position="143"/>
    </location>
</feature>
<comment type="similarity">
    <text evidence="4 5">Belongs to the small heat shock protein (HSP20) family.</text>
</comment>
<keyword evidence="7" id="KW-0812">Transmembrane</keyword>
<name>A0ABS8TDB6_DATST</name>
<evidence type="ECO:0000256" key="2">
    <source>
        <dbReference type="ARBA" id="ARBA00022475"/>
    </source>
</evidence>
<evidence type="ECO:0000313" key="9">
    <source>
        <dbReference type="EMBL" id="MCD7469462.1"/>
    </source>
</evidence>
<evidence type="ECO:0000256" key="1">
    <source>
        <dbReference type="ARBA" id="ARBA00004162"/>
    </source>
</evidence>
<dbReference type="Gene3D" id="2.60.40.790">
    <property type="match status" value="1"/>
</dbReference>
<comment type="subcellular location">
    <subcellularLocation>
        <location evidence="1">Cell membrane</location>
        <topology evidence="1">Single-pass membrane protein</topology>
    </subcellularLocation>
</comment>
<evidence type="ECO:0000256" key="4">
    <source>
        <dbReference type="PROSITE-ProRule" id="PRU00285"/>
    </source>
</evidence>
<sequence length="286" mass="32685">MDLELRSKLARVSDEFISTEFLQFPRDQAGLIFQSTETDTMFILTAHLKGYTRGNIKMDINEEGTKMVVTCEKPVQQTVMNEMKVIKKDVELRKFTKVFKIPVGVMLDQIKTNFNEEASILTITMPKRVKGILGTGIQEVKEPELFTQTNSKNLPFTADKIPIRGKFQEDKGAEFSSVGSESAYQKEQVNRETEMQFPSFPWNIKKAHEEVEKHGAKDEFPVKPNGIEEEEKTGELSRAREEEDKLPERRSKICVPVIAGSAVILSLVVFVIHFMRNKKQPGKRKE</sequence>
<evidence type="ECO:0000259" key="8">
    <source>
        <dbReference type="PROSITE" id="PS01031"/>
    </source>
</evidence>
<keyword evidence="7" id="KW-0472">Membrane</keyword>
<dbReference type="PANTHER" id="PTHR43670:SF34">
    <property type="entry name" value="HSP20-LIKE CHAPERONES SUPERFAMILY PROTEIN"/>
    <property type="match status" value="1"/>
</dbReference>